<organism evidence="2">
    <name type="scientific">uncultured Frankineae bacterium</name>
    <dbReference type="NCBI Taxonomy" id="437475"/>
    <lineage>
        <taxon>Bacteria</taxon>
        <taxon>Bacillati</taxon>
        <taxon>Actinomycetota</taxon>
        <taxon>Actinomycetes</taxon>
        <taxon>Frankiales</taxon>
        <taxon>environmental samples</taxon>
    </lineage>
</organism>
<dbReference type="EMBL" id="CADCUB010000136">
    <property type="protein sequence ID" value="CAA9348589.1"/>
    <property type="molecule type" value="Genomic_DNA"/>
</dbReference>
<evidence type="ECO:0000313" key="2">
    <source>
        <dbReference type="EMBL" id="CAA9348589.1"/>
    </source>
</evidence>
<sequence>VALDARRPHRAGQGPGPGGRRRHQGLRRRPAARPRQGRAARDLARPPAAPHAHRRADRPVVGRPAARPHRR</sequence>
<protein>
    <submittedName>
        <fullName evidence="2">Uncharacterized protein</fullName>
    </submittedName>
</protein>
<reference evidence="2" key="1">
    <citation type="submission" date="2020-02" db="EMBL/GenBank/DDBJ databases">
        <authorList>
            <person name="Meier V. D."/>
        </authorList>
    </citation>
    <scope>NUCLEOTIDE SEQUENCE</scope>
    <source>
        <strain evidence="2">AVDCRST_MAG07</strain>
    </source>
</reference>
<gene>
    <name evidence="2" type="ORF">AVDCRST_MAG07-2845</name>
</gene>
<feature type="compositionally biased region" description="Basic residues" evidence="1">
    <location>
        <begin position="19"/>
        <end position="38"/>
    </location>
</feature>
<feature type="non-terminal residue" evidence="2">
    <location>
        <position position="1"/>
    </location>
</feature>
<evidence type="ECO:0000256" key="1">
    <source>
        <dbReference type="SAM" id="MobiDB-lite"/>
    </source>
</evidence>
<feature type="region of interest" description="Disordered" evidence="1">
    <location>
        <begin position="1"/>
        <end position="71"/>
    </location>
</feature>
<dbReference type="AlphaFoldDB" id="A0A6J4M2X3"/>
<name>A0A6J4M2X3_9ACTN</name>
<proteinExistence type="predicted"/>
<accession>A0A6J4M2X3</accession>
<feature type="non-terminal residue" evidence="2">
    <location>
        <position position="71"/>
    </location>
</feature>